<dbReference type="SUPFAM" id="SSF56801">
    <property type="entry name" value="Acetyl-CoA synthetase-like"/>
    <property type="match status" value="1"/>
</dbReference>
<evidence type="ECO:0000256" key="4">
    <source>
        <dbReference type="ARBA" id="ARBA00022723"/>
    </source>
</evidence>
<evidence type="ECO:0000313" key="16">
    <source>
        <dbReference type="Proteomes" id="UP001168821"/>
    </source>
</evidence>
<feature type="domain" description="Calpain catalytic" evidence="14">
    <location>
        <begin position="1255"/>
        <end position="1359"/>
    </location>
</feature>
<keyword evidence="9" id="KW-0576">Peroxisome</keyword>
<reference evidence="15" key="1">
    <citation type="journal article" date="2023" name="G3 (Bethesda)">
        <title>Whole genome assemblies of Zophobas morio and Tenebrio molitor.</title>
        <authorList>
            <person name="Kaur S."/>
            <person name="Stinson S.A."/>
            <person name="diCenzo G.C."/>
        </authorList>
    </citation>
    <scope>NUCLEOTIDE SEQUENCE</scope>
    <source>
        <strain evidence="15">QUZm001</strain>
    </source>
</reference>
<dbReference type="EMBL" id="JALNTZ010000003">
    <property type="protein sequence ID" value="KAJ3657490.1"/>
    <property type="molecule type" value="Genomic_DNA"/>
</dbReference>
<dbReference type="PROSITE" id="PS00139">
    <property type="entry name" value="THIOL_PROTEASE_CYS"/>
    <property type="match status" value="1"/>
</dbReference>
<dbReference type="GO" id="GO:0004198">
    <property type="term" value="F:calcium-dependent cysteine-type endopeptidase activity"/>
    <property type="evidence" value="ECO:0007669"/>
    <property type="project" value="InterPro"/>
</dbReference>
<dbReference type="CDD" id="cd05911">
    <property type="entry name" value="Firefly_Luc_like"/>
    <property type="match status" value="1"/>
</dbReference>
<dbReference type="PROSITE" id="PS01358">
    <property type="entry name" value="ZF_RANBP2_1"/>
    <property type="match status" value="5"/>
</dbReference>
<dbReference type="Gene3D" id="3.30.300.30">
    <property type="match status" value="1"/>
</dbReference>
<comment type="caution">
    <text evidence="10">Lacks conserved residue(s) required for the propagation of feature annotation.</text>
</comment>
<evidence type="ECO:0000259" key="14">
    <source>
        <dbReference type="PROSITE" id="PS50203"/>
    </source>
</evidence>
<dbReference type="InterPro" id="IPR025110">
    <property type="entry name" value="AMP-bd_C"/>
</dbReference>
<keyword evidence="8" id="KW-0862">Zinc</keyword>
<dbReference type="InterPro" id="IPR001876">
    <property type="entry name" value="Znf_RanBP2"/>
</dbReference>
<dbReference type="Pfam" id="PF00641">
    <property type="entry name" value="Zn_ribbon_RanBP"/>
    <property type="match status" value="3"/>
</dbReference>
<evidence type="ECO:0000259" key="13">
    <source>
        <dbReference type="PROSITE" id="PS50199"/>
    </source>
</evidence>
<dbReference type="GO" id="GO:0008270">
    <property type="term" value="F:zinc ion binding"/>
    <property type="evidence" value="ECO:0007669"/>
    <property type="project" value="UniProtKB-KW"/>
</dbReference>
<comment type="subcellular location">
    <subcellularLocation>
        <location evidence="1">Peroxisome</location>
    </subcellularLocation>
</comment>
<name>A0AA38IKY0_9CUCU</name>
<dbReference type="PANTHER" id="PTHR24096">
    <property type="entry name" value="LONG-CHAIN-FATTY-ACID--COA LIGASE"/>
    <property type="match status" value="1"/>
</dbReference>
<comment type="caution">
    <text evidence="15">The sequence shown here is derived from an EMBL/GenBank/DDBJ whole genome shotgun (WGS) entry which is preliminary data.</text>
</comment>
<dbReference type="GO" id="GO:0006508">
    <property type="term" value="P:proteolysis"/>
    <property type="evidence" value="ECO:0007669"/>
    <property type="project" value="UniProtKB-KW"/>
</dbReference>
<comment type="similarity">
    <text evidence="2">Belongs to the peptidase C2 family.</text>
</comment>
<evidence type="ECO:0000256" key="2">
    <source>
        <dbReference type="ARBA" id="ARBA00007623"/>
    </source>
</evidence>
<dbReference type="InterPro" id="IPR038765">
    <property type="entry name" value="Papain-like_cys_pep_sf"/>
</dbReference>
<evidence type="ECO:0000256" key="10">
    <source>
        <dbReference type="PROSITE-ProRule" id="PRU00239"/>
    </source>
</evidence>
<dbReference type="SUPFAM" id="SSF90209">
    <property type="entry name" value="Ran binding protein zinc finger-like"/>
    <property type="match status" value="2"/>
</dbReference>
<proteinExistence type="inferred from homology"/>
<keyword evidence="16" id="KW-1185">Reference proteome</keyword>
<dbReference type="InterPro" id="IPR042099">
    <property type="entry name" value="ANL_N_sf"/>
</dbReference>
<dbReference type="Gene3D" id="4.10.1060.10">
    <property type="entry name" value="Zinc finger, RanBP2-type"/>
    <property type="match status" value="1"/>
</dbReference>
<evidence type="ECO:0000256" key="5">
    <source>
        <dbReference type="ARBA" id="ARBA00022771"/>
    </source>
</evidence>
<protein>
    <submittedName>
        <fullName evidence="15">Uncharacterized protein</fullName>
    </submittedName>
</protein>
<keyword evidence="3" id="KW-0645">Protease</keyword>
<dbReference type="PANTHER" id="PTHR24096:SF422">
    <property type="entry name" value="BCDNA.GH02901"/>
    <property type="match status" value="1"/>
</dbReference>
<dbReference type="Proteomes" id="UP001168821">
    <property type="component" value="Unassembled WGS sequence"/>
</dbReference>
<keyword evidence="4" id="KW-0479">Metal-binding</keyword>
<feature type="domain" description="RanBP2-type" evidence="13">
    <location>
        <begin position="546"/>
        <end position="581"/>
    </location>
</feature>
<dbReference type="Pfam" id="PF00501">
    <property type="entry name" value="AMP-binding"/>
    <property type="match status" value="1"/>
</dbReference>
<dbReference type="PROSITE" id="PS00455">
    <property type="entry name" value="AMP_BINDING"/>
    <property type="match status" value="1"/>
</dbReference>
<dbReference type="Gene3D" id="2.30.30.380">
    <property type="entry name" value="Zn-finger domain of Sec23/24"/>
    <property type="match status" value="1"/>
</dbReference>
<feature type="domain" description="RanBP2-type" evidence="13">
    <location>
        <begin position="1105"/>
        <end position="1135"/>
    </location>
</feature>
<dbReference type="InterPro" id="IPR017853">
    <property type="entry name" value="GH"/>
</dbReference>
<evidence type="ECO:0000256" key="3">
    <source>
        <dbReference type="ARBA" id="ARBA00022670"/>
    </source>
</evidence>
<keyword evidence="7" id="KW-0788">Thiol protease</keyword>
<dbReference type="Pfam" id="PF00648">
    <property type="entry name" value="Peptidase_C2"/>
    <property type="match status" value="1"/>
</dbReference>
<dbReference type="InterPro" id="IPR001300">
    <property type="entry name" value="Peptidase_C2_calpain_cat"/>
</dbReference>
<dbReference type="Gene3D" id="3.20.20.80">
    <property type="entry name" value="Glycosidases"/>
    <property type="match status" value="1"/>
</dbReference>
<feature type="domain" description="RanBP2-type" evidence="13">
    <location>
        <begin position="1191"/>
        <end position="1220"/>
    </location>
</feature>
<evidence type="ECO:0000256" key="9">
    <source>
        <dbReference type="ARBA" id="ARBA00023140"/>
    </source>
</evidence>
<gene>
    <name evidence="15" type="ORF">Zmor_009287</name>
</gene>
<dbReference type="InterPro" id="IPR020845">
    <property type="entry name" value="AMP-binding_CS"/>
</dbReference>
<keyword evidence="5 11" id="KW-0863">Zinc-finger</keyword>
<accession>A0AA38IKY0</accession>
<feature type="region of interest" description="Disordered" evidence="12">
    <location>
        <begin position="1140"/>
        <end position="1166"/>
    </location>
</feature>
<evidence type="ECO:0000256" key="12">
    <source>
        <dbReference type="SAM" id="MobiDB-lite"/>
    </source>
</evidence>
<evidence type="ECO:0000256" key="8">
    <source>
        <dbReference type="ARBA" id="ARBA00022833"/>
    </source>
</evidence>
<dbReference type="SMART" id="SM00547">
    <property type="entry name" value="ZnF_RBZ"/>
    <property type="match status" value="6"/>
</dbReference>
<evidence type="ECO:0000256" key="7">
    <source>
        <dbReference type="ARBA" id="ARBA00022807"/>
    </source>
</evidence>
<evidence type="ECO:0000256" key="11">
    <source>
        <dbReference type="PROSITE-ProRule" id="PRU00322"/>
    </source>
</evidence>
<keyword evidence="6" id="KW-0378">Hydrolase</keyword>
<evidence type="ECO:0000313" key="15">
    <source>
        <dbReference type="EMBL" id="KAJ3657490.1"/>
    </source>
</evidence>
<dbReference type="InterPro" id="IPR000169">
    <property type="entry name" value="Pept_cys_AS"/>
</dbReference>
<dbReference type="PROSITE" id="PS50203">
    <property type="entry name" value="CALPAIN_CAT"/>
    <property type="match status" value="1"/>
</dbReference>
<dbReference type="GO" id="GO:0046949">
    <property type="term" value="P:fatty-acyl-CoA biosynthetic process"/>
    <property type="evidence" value="ECO:0007669"/>
    <property type="project" value="TreeGrafter"/>
</dbReference>
<dbReference type="PROSITE" id="PS50199">
    <property type="entry name" value="ZF_RANBP2_2"/>
    <property type="match status" value="4"/>
</dbReference>
<dbReference type="InterPro" id="IPR036443">
    <property type="entry name" value="Znf_RanBP2_sf"/>
</dbReference>
<dbReference type="SMART" id="SM00230">
    <property type="entry name" value="CysPc"/>
    <property type="match status" value="1"/>
</dbReference>
<dbReference type="GO" id="GO:0005777">
    <property type="term" value="C:peroxisome"/>
    <property type="evidence" value="ECO:0007669"/>
    <property type="project" value="UniProtKB-SubCell"/>
</dbReference>
<dbReference type="SUPFAM" id="SSF54001">
    <property type="entry name" value="Cysteine proteinases"/>
    <property type="match status" value="1"/>
</dbReference>
<organism evidence="15 16">
    <name type="scientific">Zophobas morio</name>
    <dbReference type="NCBI Taxonomy" id="2755281"/>
    <lineage>
        <taxon>Eukaryota</taxon>
        <taxon>Metazoa</taxon>
        <taxon>Ecdysozoa</taxon>
        <taxon>Arthropoda</taxon>
        <taxon>Hexapoda</taxon>
        <taxon>Insecta</taxon>
        <taxon>Pterygota</taxon>
        <taxon>Neoptera</taxon>
        <taxon>Endopterygota</taxon>
        <taxon>Coleoptera</taxon>
        <taxon>Polyphaga</taxon>
        <taxon>Cucujiformia</taxon>
        <taxon>Tenebrionidae</taxon>
        <taxon>Zophobas</taxon>
    </lineage>
</organism>
<dbReference type="GO" id="GO:0004467">
    <property type="term" value="F:long-chain fatty acid-CoA ligase activity"/>
    <property type="evidence" value="ECO:0007669"/>
    <property type="project" value="TreeGrafter"/>
</dbReference>
<sequence>MLPLRTVNRRVTNFVKFKSTASFKDVAIPGVTLPEYIFTECEKYGSLTAIKCGLTGRKYTYSEIIADSVKLSKSLRRNLKLNERDVVALFLPNLPEYPIAILGILHAGLLVTTINHSYTSDEIYRQLSDSLAKVLITTPDLLPTVNTHKFDYTLPVVTIKTRQNQSICNTIDFREFVDKGQELSEVPNKTISDDVAFLPYSSGTTGLPKGVQLTHRNVVANLCQMPEVQIFEPATTNHQDVVPGVAPMAHIFGFFMNTFLVLANGGQIVTLPKFTPHEYLELLKTHKVTALLAAPPTILFLTQNSMVKKTDLGAVRTVFSGGAHLSTIDQDKFVEKMGTHMCVLQGYGLTETLSVTANSPQFSVKGSIGRPLPNTLVKIVNPEGHSLGANSSGELLIKGPQVMRGYLNRPEETQKVLVDGWFRTGDVGHYDDDGFFFITDRFKELIKVKGFSVAPAELEEVIKRFGGVEDAAVIGVSSSRYGEIPRAYVVLKDKRVDVEGLEKYVKGQVAEYKQLRGGVEVVDVIPKSSSGKILRRELKNDHVPSAMGAIASVLQWHCGSCSLINPTEQVRCIRCGTTRQTQHKDHEDDGLSSARCTVIRRLRSADPDPTARRDTATLVRATVLSSVAVLQRSASVRSPQKKRLESRLKSRSLPNLAGCSLCRTCRVLFVSVSETCLVCGGAEAMMNVAQSPCKNCASLTPIEQPNFRNYDILSCDRPLTCMCQRAKNSFISLSSIQSFSCSVAEQIHCDPLIPTNVRTTASGINTGHSPSYTWKVKGAMANSWTCKRCTLLNGPNRDVCEACEAPYSSDLNSNFNPGVIIKVDNWADNEALRNPSHSQKPSYRRSFSELPTSQNLHVPNINRRSLGNEVLEAAFPKSSTSMTDIQSSQHSFDSLTARYSNLNLNRSTSDITNEGAAATLYTYIGISEPDKEKHIYENQGIVNAHSKKGDFDNDQHEKILQALKTSSSSFATNWPFDKRKWTCRQCSFAYNDFNNFKCDICKGPRMRPSLNEPCTVTVTEDRSSASTPLPLNWNDSVELQVPLATLEQDLDDDFQLLPGEDSPVDDQKWTCKKCTLVNSGRSLICEACCGSKLRSLSSTNDMTLRKGEFWSCTKCTLKNPLTTPICKACKTDKNSLDVALSNRNPSPRHGSSKKYTKSSYSKVNNQKVVSRGRPRINLVTDLDQTVPTNSSAAKWQCMICTFENTKSHIICDMCQKIREDVRTTPPDEPARLSQEELANKHWNYIVRYCKLKKQSYVDDSFPPSPNSLYYNPSEVKDAHTVKWKRLRDITVDDGPDSELAWAVFRKPHPSDISQGVLGNCWLLSALAVLAEREDLIRAVLITRDFCPQGVYQVRYYFNGAVAKIPDFLDPDNFDMLQWQINIVKDIVAQAGVDKPIWLGETSSAYGGGAPHLSDRYIATFIWLDKLGMAARSGLSLVIRQSIFQGHYALINNYYFPTPDWWVSVLYKKLVGNKVVDCRLSQSDKVRLYCHCTNSKSYYNNMSSVTVFGVNISNRRARIRFEGITVFSDPQEMQKFKVHAYILSTVDRIDSRFIYLNDKLLELTQTNDVPDLLPKTVIANPYVELPPFSLGFWVVPITSNVLPYC</sequence>
<dbReference type="InterPro" id="IPR000873">
    <property type="entry name" value="AMP-dep_synth/lig_dom"/>
</dbReference>
<dbReference type="Pfam" id="PF13193">
    <property type="entry name" value="AMP-binding_C"/>
    <property type="match status" value="1"/>
</dbReference>
<dbReference type="InterPro" id="IPR045851">
    <property type="entry name" value="AMP-bd_C_sf"/>
</dbReference>
<feature type="domain" description="RanBP2-type" evidence="13">
    <location>
        <begin position="780"/>
        <end position="809"/>
    </location>
</feature>
<evidence type="ECO:0000256" key="1">
    <source>
        <dbReference type="ARBA" id="ARBA00004275"/>
    </source>
</evidence>
<dbReference type="SUPFAM" id="SSF51445">
    <property type="entry name" value="(Trans)glycosidases"/>
    <property type="match status" value="1"/>
</dbReference>
<dbReference type="Gene3D" id="3.40.50.12780">
    <property type="entry name" value="N-terminal domain of ligase-like"/>
    <property type="match status" value="1"/>
</dbReference>
<evidence type="ECO:0000256" key="6">
    <source>
        <dbReference type="ARBA" id="ARBA00022801"/>
    </source>
</evidence>